<accession>A0AAD7XH74</accession>
<evidence type="ECO:0000313" key="11">
    <source>
        <dbReference type="EMBL" id="KAJ8601332.1"/>
    </source>
</evidence>
<keyword evidence="12" id="KW-1185">Reference proteome</keyword>
<organism evidence="11 12">
    <name type="scientific">Chrysophaeum taylorii</name>
    <dbReference type="NCBI Taxonomy" id="2483200"/>
    <lineage>
        <taxon>Eukaryota</taxon>
        <taxon>Sar</taxon>
        <taxon>Stramenopiles</taxon>
        <taxon>Ochrophyta</taxon>
        <taxon>Pelagophyceae</taxon>
        <taxon>Pelagomonadales</taxon>
        <taxon>Pelagomonadaceae</taxon>
        <taxon>Chrysophaeum</taxon>
    </lineage>
</organism>
<dbReference type="GO" id="GO:0003950">
    <property type="term" value="F:NAD+ poly-ADP-ribosyltransferase activity"/>
    <property type="evidence" value="ECO:0007669"/>
    <property type="project" value="InterPro"/>
</dbReference>
<dbReference type="InterPro" id="IPR006179">
    <property type="entry name" value="5_nucleotidase/apyrase"/>
</dbReference>
<dbReference type="InterPro" id="IPR008334">
    <property type="entry name" value="5'-Nucleotdase_C"/>
</dbReference>
<feature type="transmembrane region" description="Helical" evidence="6">
    <location>
        <begin position="1090"/>
        <end position="1114"/>
    </location>
</feature>
<feature type="chain" id="PRO_5042062093" description="Poly [ADP-ribose] polymerase" evidence="7">
    <location>
        <begin position="18"/>
        <end position="1693"/>
    </location>
</feature>
<dbReference type="SUPFAM" id="SSF55816">
    <property type="entry name" value="5'-nucleotidase (syn. UDP-sugar hydrolase), C-terminal domain"/>
    <property type="match status" value="1"/>
</dbReference>
<evidence type="ECO:0008006" key="13">
    <source>
        <dbReference type="Google" id="ProtNLM"/>
    </source>
</evidence>
<dbReference type="GO" id="GO:0009166">
    <property type="term" value="P:nucleotide catabolic process"/>
    <property type="evidence" value="ECO:0007669"/>
    <property type="project" value="InterPro"/>
</dbReference>
<comment type="caution">
    <text evidence="11">The sequence shown here is derived from an EMBL/GenBank/DDBJ whole genome shotgun (WGS) entry which is preliminary data.</text>
</comment>
<protein>
    <recommendedName>
        <fullName evidence="13">Poly [ADP-ribose] polymerase</fullName>
    </recommendedName>
</protein>
<evidence type="ECO:0000256" key="6">
    <source>
        <dbReference type="SAM" id="Phobius"/>
    </source>
</evidence>
<dbReference type="SUPFAM" id="SSF56399">
    <property type="entry name" value="ADP-ribosylation"/>
    <property type="match status" value="1"/>
</dbReference>
<dbReference type="Gene3D" id="3.60.21.10">
    <property type="match status" value="1"/>
</dbReference>
<dbReference type="Gene3D" id="3.90.228.10">
    <property type="match status" value="1"/>
</dbReference>
<dbReference type="Gene3D" id="3.90.780.10">
    <property type="entry name" value="5'-Nucleotidase, C-terminal domain"/>
    <property type="match status" value="1"/>
</dbReference>
<feature type="domain" description="Receptor ligand binding region" evidence="9">
    <location>
        <begin position="694"/>
        <end position="762"/>
    </location>
</feature>
<evidence type="ECO:0000259" key="8">
    <source>
        <dbReference type="Pfam" id="PF00644"/>
    </source>
</evidence>
<reference evidence="11" key="1">
    <citation type="submission" date="2023-01" db="EMBL/GenBank/DDBJ databases">
        <title>Metagenome sequencing of chrysophaentin producing Chrysophaeum taylorii.</title>
        <authorList>
            <person name="Davison J."/>
            <person name="Bewley C."/>
        </authorList>
    </citation>
    <scope>NUCLEOTIDE SEQUENCE</scope>
    <source>
        <strain evidence="11">NIES-1699</strain>
    </source>
</reference>
<keyword evidence="5 6" id="KW-0472">Membrane</keyword>
<dbReference type="Proteomes" id="UP001230188">
    <property type="component" value="Unassembled WGS sequence"/>
</dbReference>
<evidence type="ECO:0000256" key="7">
    <source>
        <dbReference type="SAM" id="SignalP"/>
    </source>
</evidence>
<dbReference type="Pfam" id="PF02872">
    <property type="entry name" value="5_nucleotid_C"/>
    <property type="match status" value="1"/>
</dbReference>
<dbReference type="InterPro" id="IPR012317">
    <property type="entry name" value="Poly(ADP-ribose)pol_cat_dom"/>
</dbReference>
<feature type="domain" description="5'-Nucleotidase C-terminal" evidence="10">
    <location>
        <begin position="372"/>
        <end position="505"/>
    </location>
</feature>
<evidence type="ECO:0000259" key="10">
    <source>
        <dbReference type="Pfam" id="PF02872"/>
    </source>
</evidence>
<dbReference type="GO" id="GO:0016787">
    <property type="term" value="F:hydrolase activity"/>
    <property type="evidence" value="ECO:0007669"/>
    <property type="project" value="InterPro"/>
</dbReference>
<dbReference type="InterPro" id="IPR028082">
    <property type="entry name" value="Peripla_BP_I"/>
</dbReference>
<keyword evidence="7" id="KW-0732">Signal</keyword>
<dbReference type="Pfam" id="PF00644">
    <property type="entry name" value="PARP"/>
    <property type="match status" value="1"/>
</dbReference>
<evidence type="ECO:0000256" key="3">
    <source>
        <dbReference type="ARBA" id="ARBA00022692"/>
    </source>
</evidence>
<keyword evidence="4 6" id="KW-1133">Transmembrane helix</keyword>
<dbReference type="PANTHER" id="PTHR11575">
    <property type="entry name" value="5'-NUCLEOTIDASE-RELATED"/>
    <property type="match status" value="1"/>
</dbReference>
<evidence type="ECO:0000313" key="12">
    <source>
        <dbReference type="Proteomes" id="UP001230188"/>
    </source>
</evidence>
<comment type="subcellular location">
    <subcellularLocation>
        <location evidence="1">Membrane</location>
    </subcellularLocation>
</comment>
<sequence length="1693" mass="185906">MMLWIARVAGVVAAGRALQFNTWLNMTITSQVRGAVYPVTRNGTACTSEQYAETPCSCYGGAARRADMIQNEKSLAIDFSSHFFGSGGLFYDEFRGLASAHFMHHCGYSARGLGAYDFLAGVSDDEPTGGKILAAQLSASGVVTVATNLDVSGDPYLEGLVSTYAIVYEQGVSVAVLSLLDCRDVAQASSYYGARCLPYMDSISSALSVLAVVDRVVLLVTGVPEDDADALLTVAEKEEASPDYVEVAAIMAIVTKYVTIDLVLVDGEIVSKLNRTLQSMRNVAGQLVHVAAMAFEPGGVSTTHITLARESASLRRIDLDCEVPENVAMRELLDVFEEQVETGLEETEIGWIPMTLDAALEYEGEGCVDLNGRSVCGCAVAECAIGNLVADAVRWYGDDADVALVDASRTLKASLEAFRVTRAKALAVAPDTADELCRLYVSGAKIRKLLEKSIESNGGKGFLQVSSSLRLTWADLDGVPVLGDAVYIHEEMMSDDATYAVVASNSVVWDDILDDDDDTQKVMLYGVSHYEALSRYLLAHHNSLPTELNPEVAYNIFGKNGNVSRRIEQTPSITLIHIAVLCDEASSSIERRESCDHTLSTIDLINAPHDGYHDELLPNTRLVAHSAFVTCATDGKGYDTLKELAASIFPSTLTAVFAWCSTELVAIASNDARARYAFDFPGAPPYVVSSMSNTQVLGPASTSTLLSDEIAFPYVARFSTPDTVIGAALSELTLTYDWSRVALVYDDTIWSVSSAEAFADAFVSTWETKTGAEIRGTGECVDGGACERFAHAKNGITPIGVPFSLADFDAGILNIESVVKDISSLDDVFIVVVASMPHAQRAIYAACATHDVKFGAGFAWLTTWPSLESIEEHGGTVNLDALNLHEGALGFIEHSPVYGERNATTSYLNYWSLVADNDACWNRSLVPASGTFVRRGSQRYCDADGDRFTATAYGLIWADAVLVLATALDVLGGTTTDAAAIYQAIKALDYPISSASGPIFLSEGSGDRVGVLDLKNLQIVDGEDRKLSQSTIIVSGSSAKFVTVGSFEAASEVLSVDSDAIVFPGGSLSAPRDRVAVSLSNDKKGRGSNATILVVVIIVVGVVVVIMFVWFLVLRKREEQRVDKMLREAANIYVVEHAFTEEDVQQVAEFYEDVGPSEAFPWGPLDDADTLNSNSMYIEVTAASSAGTTWTNTLQNIALRRELWCWEIDPSETIPETSQVIEERWVSFEESVQDHLSELLHRYKLLPDEMRDIFGDRDSGESDTLLYPTELYDPQGSSVDNKPQTPVDCGGEPTSYSFAFDSLALFPNINSESQRIVINVAKMELVNVSTKKRRKLRAFEGARNAVCEWYWNENLVRHHSLTNSMQRPRGWIKFKARAQEPLTAAYRDYLDDPSGSVSVLYFTADHEITDEDDECAHWLVDFKTMMQTNLCDQHKDQPGFERRVWPFMRTLTMLENDDGRVCCEVPEAIRGKELLWLTLNTRVLVLNQDDDWGYGTRLDGDDGSGWFPMACVKRAEMPACESKLLKRPVGWTEDDELLVPLTSADVTLEHERRLVTSNGAKERQEIVRHFDTKEYDVLSVKRIQNIKLWRSYVIQLMNAQNAAGEPVSLNGVCEKRPVFHGTDEKNTDLIIKRGFNRDFCSPNVQHGRGVYFATDSRYSIVVADEDHLAYPEYLVKFQLKHLYSYFPDVSTPF</sequence>
<dbReference type="InterPro" id="IPR001828">
    <property type="entry name" value="ANF_lig-bd_rcpt"/>
</dbReference>
<gene>
    <name evidence="11" type="ORF">CTAYLR_007243</name>
</gene>
<dbReference type="Pfam" id="PF01094">
    <property type="entry name" value="ANF_receptor"/>
    <property type="match status" value="1"/>
</dbReference>
<name>A0AAD7XH74_9STRA</name>
<feature type="signal peptide" evidence="7">
    <location>
        <begin position="1"/>
        <end position="17"/>
    </location>
</feature>
<evidence type="ECO:0000256" key="2">
    <source>
        <dbReference type="ARBA" id="ARBA00006654"/>
    </source>
</evidence>
<dbReference type="InterPro" id="IPR029052">
    <property type="entry name" value="Metallo-depent_PP-like"/>
</dbReference>
<keyword evidence="3 6" id="KW-0812">Transmembrane</keyword>
<comment type="similarity">
    <text evidence="2">Belongs to the 5'-nucleotidase family.</text>
</comment>
<dbReference type="EMBL" id="JAQMWT010000439">
    <property type="protein sequence ID" value="KAJ8601332.1"/>
    <property type="molecule type" value="Genomic_DNA"/>
</dbReference>
<evidence type="ECO:0000256" key="4">
    <source>
        <dbReference type="ARBA" id="ARBA00022989"/>
    </source>
</evidence>
<feature type="domain" description="PARP catalytic" evidence="8">
    <location>
        <begin position="1573"/>
        <end position="1660"/>
    </location>
</feature>
<evidence type="ECO:0000259" key="9">
    <source>
        <dbReference type="Pfam" id="PF01094"/>
    </source>
</evidence>
<dbReference type="GO" id="GO:0016020">
    <property type="term" value="C:membrane"/>
    <property type="evidence" value="ECO:0007669"/>
    <property type="project" value="UniProtKB-SubCell"/>
</dbReference>
<dbReference type="InterPro" id="IPR036907">
    <property type="entry name" value="5'-Nucleotdase_C_sf"/>
</dbReference>
<dbReference type="SUPFAM" id="SSF56300">
    <property type="entry name" value="Metallo-dependent phosphatases"/>
    <property type="match status" value="1"/>
</dbReference>
<dbReference type="PANTHER" id="PTHR11575:SF24">
    <property type="entry name" value="5'-NUCLEOTIDASE"/>
    <property type="match status" value="1"/>
</dbReference>
<dbReference type="SUPFAM" id="SSF53822">
    <property type="entry name" value="Periplasmic binding protein-like I"/>
    <property type="match status" value="1"/>
</dbReference>
<dbReference type="Gene3D" id="3.40.50.2300">
    <property type="match status" value="2"/>
</dbReference>
<evidence type="ECO:0000256" key="5">
    <source>
        <dbReference type="ARBA" id="ARBA00023136"/>
    </source>
</evidence>
<proteinExistence type="inferred from homology"/>
<evidence type="ECO:0000256" key="1">
    <source>
        <dbReference type="ARBA" id="ARBA00004370"/>
    </source>
</evidence>